<keyword evidence="2" id="KW-1185">Reference proteome</keyword>
<protein>
    <submittedName>
        <fullName evidence="1">Uncharacterized protein</fullName>
    </submittedName>
</protein>
<reference evidence="1 2" key="1">
    <citation type="journal article" date="2023" name="Plants (Basel)">
        <title>Bridging the Gap: Combining Genomics and Transcriptomics Approaches to Understand Stylosanthes scabra, an Orphan Legume from the Brazilian Caatinga.</title>
        <authorList>
            <person name="Ferreira-Neto J.R.C."/>
            <person name="da Silva M.D."/>
            <person name="Binneck E."/>
            <person name="de Melo N.F."/>
            <person name="da Silva R.H."/>
            <person name="de Melo A.L.T.M."/>
            <person name="Pandolfi V."/>
            <person name="Bustamante F.O."/>
            <person name="Brasileiro-Vidal A.C."/>
            <person name="Benko-Iseppon A.M."/>
        </authorList>
    </citation>
    <scope>NUCLEOTIDE SEQUENCE [LARGE SCALE GENOMIC DNA]</scope>
    <source>
        <tissue evidence="1">Leaves</tissue>
    </source>
</reference>
<evidence type="ECO:0000313" key="1">
    <source>
        <dbReference type="EMBL" id="MED6218974.1"/>
    </source>
</evidence>
<evidence type="ECO:0000313" key="2">
    <source>
        <dbReference type="Proteomes" id="UP001341840"/>
    </source>
</evidence>
<name>A0ABU6Z8W6_9FABA</name>
<gene>
    <name evidence="1" type="ORF">PIB30_031530</name>
</gene>
<dbReference type="Proteomes" id="UP001341840">
    <property type="component" value="Unassembled WGS sequence"/>
</dbReference>
<dbReference type="SUPFAM" id="SSF53474">
    <property type="entry name" value="alpha/beta-Hydrolases"/>
    <property type="match status" value="1"/>
</dbReference>
<dbReference type="InterPro" id="IPR029058">
    <property type="entry name" value="AB_hydrolase_fold"/>
</dbReference>
<proteinExistence type="predicted"/>
<accession>A0ABU6Z8W6</accession>
<organism evidence="1 2">
    <name type="scientific">Stylosanthes scabra</name>
    <dbReference type="NCBI Taxonomy" id="79078"/>
    <lineage>
        <taxon>Eukaryota</taxon>
        <taxon>Viridiplantae</taxon>
        <taxon>Streptophyta</taxon>
        <taxon>Embryophyta</taxon>
        <taxon>Tracheophyta</taxon>
        <taxon>Spermatophyta</taxon>
        <taxon>Magnoliopsida</taxon>
        <taxon>eudicotyledons</taxon>
        <taxon>Gunneridae</taxon>
        <taxon>Pentapetalae</taxon>
        <taxon>rosids</taxon>
        <taxon>fabids</taxon>
        <taxon>Fabales</taxon>
        <taxon>Fabaceae</taxon>
        <taxon>Papilionoideae</taxon>
        <taxon>50 kb inversion clade</taxon>
        <taxon>dalbergioids sensu lato</taxon>
        <taxon>Dalbergieae</taxon>
        <taxon>Pterocarpus clade</taxon>
        <taxon>Stylosanthes</taxon>
    </lineage>
</organism>
<dbReference type="PANTHER" id="PTHR31479">
    <property type="entry name" value="ALPHA/BETA-HYDROLASES SUPERFAMILY PROTEIN"/>
    <property type="match status" value="1"/>
</dbReference>
<sequence>MANHEDHKYAFHVSGPQNLPSLNWRHNFNSTWKDAHYKQAAISCFTRAAYTLEVDRQHNRTQENALAPEWFIPFEYKLTRTLIDERDGSIFGAIFEWDRSAALEDSVLIRPLGNPKAVLALRGTLTKRQTLRRDFEDDLRFLFLDSLKGSPRFKVAMDALKSVCDEYGSRNVIIAGHSLGAGFALQLGKELAQEGIYVEAHLFNPPSVSLALSLENTRKYAYYVWNILKSMLVSNSTVEISNDEEKSARLQLISWIPYLSGLRDSGFRVDKFVPHLYVNENDLICSFYIDPDDSIGVKNTEKENTSSADGEIAAKLYVVSKENQKFLEAHGLDQWWSSDAHSTRLIRRKLRSLEAASFSKVTCFLYLKSISLLRNLQDIEATTKAVRFRLGSLLPTVVCLENWTPQLSGLKDAFFSVQNCVSYLYFWSSYTNPNGRNIGPKKGQIAAEFLVVHKKKLKFLAAHGLEQWWPSDAELQQAIHNDKLTSQQLRFLYSITPKEVYCLFDPSSVSLSMNLGDIGEKAEFVWKWSSSSIHPLFRSSGETQVRNWEYKILVKQLKSWMLRVFGLKDAFFALGKSVPYLYSRIIEHISKSLGSFSSGKPLQVMHLFSLHSLLQATSLSNTAEKFEFIWDRFKFVFPSSTKARIANNADKMSGLLFKSCILLLSGLKDAVSGAVKWVLHLYGIGEKMIYKENIDVTNAQTPLNFFIVSKEKLKFLGVQGVEQWFSGDAELQNAIHSSKFISQQLQYLYASSSLEVAHLFNAYSDSVASILKNIGERPEFSWKWKSIKSMLSSSDEAQFSNDAEKTSSVSSRVAIAENMVDKEGIHDPSNVQSAAKLFFAFKENQNFHGPEQWWSKDAENWKLDVQVTHLFNPPSITLAKNLTKACGLEQCWSSDAALRLAIHNSRFMSKFRYLNTARSSQ</sequence>
<dbReference type="EMBL" id="JASCZI010271996">
    <property type="protein sequence ID" value="MED6218974.1"/>
    <property type="molecule type" value="Genomic_DNA"/>
</dbReference>
<comment type="caution">
    <text evidence="1">The sequence shown here is derived from an EMBL/GenBank/DDBJ whole genome shotgun (WGS) entry which is preliminary data.</text>
</comment>
<dbReference type="Gene3D" id="3.40.50.1820">
    <property type="entry name" value="alpha/beta hydrolase"/>
    <property type="match status" value="1"/>
</dbReference>
<dbReference type="PANTHER" id="PTHR31479:SF3">
    <property type="entry name" value="ALPHA_BETA-HYDROLASES SUPERFAMILY PROTEIN"/>
    <property type="match status" value="1"/>
</dbReference>